<dbReference type="AlphaFoldDB" id="A0A9P6MEG3"/>
<gene>
    <name evidence="1" type="ORF">BGZ65_009598</name>
</gene>
<reference evidence="1" key="1">
    <citation type="journal article" date="2020" name="Fungal Divers.">
        <title>Resolving the Mortierellaceae phylogeny through synthesis of multi-gene phylogenetics and phylogenomics.</title>
        <authorList>
            <person name="Vandepol N."/>
            <person name="Liber J."/>
            <person name="Desiro A."/>
            <person name="Na H."/>
            <person name="Kennedy M."/>
            <person name="Barry K."/>
            <person name="Grigoriev I.V."/>
            <person name="Miller A.N."/>
            <person name="O'Donnell K."/>
            <person name="Stajich J.E."/>
            <person name="Bonito G."/>
        </authorList>
    </citation>
    <scope>NUCLEOTIDE SEQUENCE</scope>
    <source>
        <strain evidence="1">MES-2147</strain>
    </source>
</reference>
<feature type="non-terminal residue" evidence="1">
    <location>
        <position position="1"/>
    </location>
</feature>
<dbReference type="GO" id="GO:0020037">
    <property type="term" value="F:heme binding"/>
    <property type="evidence" value="ECO:0007669"/>
    <property type="project" value="InterPro"/>
</dbReference>
<evidence type="ECO:0008006" key="3">
    <source>
        <dbReference type="Google" id="ProtNLM"/>
    </source>
</evidence>
<dbReference type="GO" id="GO:0004497">
    <property type="term" value="F:monooxygenase activity"/>
    <property type="evidence" value="ECO:0007669"/>
    <property type="project" value="InterPro"/>
</dbReference>
<evidence type="ECO:0000313" key="1">
    <source>
        <dbReference type="EMBL" id="KAF9994760.1"/>
    </source>
</evidence>
<dbReference type="Proteomes" id="UP000749646">
    <property type="component" value="Unassembled WGS sequence"/>
</dbReference>
<organism evidence="1 2">
    <name type="scientific">Modicella reniformis</name>
    <dbReference type="NCBI Taxonomy" id="1440133"/>
    <lineage>
        <taxon>Eukaryota</taxon>
        <taxon>Fungi</taxon>
        <taxon>Fungi incertae sedis</taxon>
        <taxon>Mucoromycota</taxon>
        <taxon>Mortierellomycotina</taxon>
        <taxon>Mortierellomycetes</taxon>
        <taxon>Mortierellales</taxon>
        <taxon>Mortierellaceae</taxon>
        <taxon>Modicella</taxon>
    </lineage>
</organism>
<proteinExistence type="predicted"/>
<dbReference type="OrthoDB" id="1844152at2759"/>
<evidence type="ECO:0000313" key="2">
    <source>
        <dbReference type="Proteomes" id="UP000749646"/>
    </source>
</evidence>
<dbReference type="SUPFAM" id="SSF48264">
    <property type="entry name" value="Cytochrome P450"/>
    <property type="match status" value="1"/>
</dbReference>
<comment type="caution">
    <text evidence="1">The sequence shown here is derived from an EMBL/GenBank/DDBJ whole genome shotgun (WGS) entry which is preliminary data.</text>
</comment>
<accession>A0A9P6MEG3</accession>
<dbReference type="GO" id="GO:0016705">
    <property type="term" value="F:oxidoreductase activity, acting on paired donors, with incorporation or reduction of molecular oxygen"/>
    <property type="evidence" value="ECO:0007669"/>
    <property type="project" value="InterPro"/>
</dbReference>
<protein>
    <recommendedName>
        <fullName evidence="3">Cytochrome P450</fullName>
    </recommendedName>
</protein>
<name>A0A9P6MEG3_9FUNG</name>
<dbReference type="Gene3D" id="1.10.630.10">
    <property type="entry name" value="Cytochrome P450"/>
    <property type="match status" value="1"/>
</dbReference>
<keyword evidence="2" id="KW-1185">Reference proteome</keyword>
<dbReference type="InterPro" id="IPR036396">
    <property type="entry name" value="Cyt_P450_sf"/>
</dbReference>
<dbReference type="GO" id="GO:0005506">
    <property type="term" value="F:iron ion binding"/>
    <property type="evidence" value="ECO:0007669"/>
    <property type="project" value="InterPro"/>
</dbReference>
<sequence>MLTLLSSSTSTAPVDILKAALPIGIGLASVAYLTIKVANQNGFSSDKSIPMVVLRKGDTTHDAEYFSDPDLFLQKTQEEYGPVFNLQILGQRLTVVSGSMVREVFMTENFSFSDAIDDQTGLKAFTTSIVKSNKDDDGRVGHEIIRDNISPNLPLFTPRIVKQLQETVDMELGYCEGKLFEDPLKIFQSMIAGA</sequence>
<dbReference type="EMBL" id="JAAAHW010001498">
    <property type="protein sequence ID" value="KAF9994760.1"/>
    <property type="molecule type" value="Genomic_DNA"/>
</dbReference>